<keyword evidence="2" id="KW-1185">Reference proteome</keyword>
<evidence type="ECO:0000313" key="2">
    <source>
        <dbReference type="Proteomes" id="UP000785679"/>
    </source>
</evidence>
<reference evidence="1" key="1">
    <citation type="submission" date="2019-06" db="EMBL/GenBank/DDBJ databases">
        <authorList>
            <person name="Zheng W."/>
        </authorList>
    </citation>
    <scope>NUCLEOTIDE SEQUENCE</scope>
    <source>
        <strain evidence="1">QDHG01</strain>
    </source>
</reference>
<dbReference type="AlphaFoldDB" id="A0A8J8NHV6"/>
<comment type="caution">
    <text evidence="1">The sequence shown here is derived from an EMBL/GenBank/DDBJ whole genome shotgun (WGS) entry which is preliminary data.</text>
</comment>
<name>A0A8J8NHV6_HALGN</name>
<evidence type="ECO:0000313" key="1">
    <source>
        <dbReference type="EMBL" id="TNV75028.1"/>
    </source>
</evidence>
<protein>
    <submittedName>
        <fullName evidence="1">Uncharacterized protein</fullName>
    </submittedName>
</protein>
<dbReference type="EMBL" id="RRYP01016518">
    <property type="protein sequence ID" value="TNV75028.1"/>
    <property type="molecule type" value="Genomic_DNA"/>
</dbReference>
<sequence length="163" mass="19153">MINNTSIFLIIEFQCRFNCILKLDAKLFCLSKCAFAETFKNQGFGIHFKVFNYKLITNFIHSGLGLLFWKLKKVYLTIFQILWSSSKLLKKEKMLFGKILMIIGSFNSVIRSKLFFFPSTFRSQDSFVFLHLNLMTKFKMKVSFSIFGRSFKQSKSRGSIFNH</sequence>
<gene>
    <name evidence="1" type="ORF">FGO68_gene7568</name>
</gene>
<organism evidence="1 2">
    <name type="scientific">Halteria grandinella</name>
    <dbReference type="NCBI Taxonomy" id="5974"/>
    <lineage>
        <taxon>Eukaryota</taxon>
        <taxon>Sar</taxon>
        <taxon>Alveolata</taxon>
        <taxon>Ciliophora</taxon>
        <taxon>Intramacronucleata</taxon>
        <taxon>Spirotrichea</taxon>
        <taxon>Stichotrichia</taxon>
        <taxon>Sporadotrichida</taxon>
        <taxon>Halteriidae</taxon>
        <taxon>Halteria</taxon>
    </lineage>
</organism>
<accession>A0A8J8NHV6</accession>
<dbReference type="Proteomes" id="UP000785679">
    <property type="component" value="Unassembled WGS sequence"/>
</dbReference>
<proteinExistence type="predicted"/>